<keyword evidence="4 8" id="KW-0067">ATP-binding</keyword>
<keyword evidence="5 8" id="KW-0799">Topoisomerase</keyword>
<gene>
    <name evidence="8 11" type="primary">gyrA</name>
    <name evidence="11" type="ORF">sL5_02350</name>
</gene>
<dbReference type="InterPro" id="IPR013760">
    <property type="entry name" value="Topo_IIA-like_dom_sf"/>
</dbReference>
<dbReference type="GO" id="GO:0006261">
    <property type="term" value="P:DNA-templated DNA replication"/>
    <property type="evidence" value="ECO:0007669"/>
    <property type="project" value="UniProtKB-UniRule"/>
</dbReference>
<dbReference type="NCBIfam" id="NF004043">
    <property type="entry name" value="PRK05560.1"/>
    <property type="match status" value="1"/>
</dbReference>
<dbReference type="FunFam" id="3.90.199.10:FF:000001">
    <property type="entry name" value="DNA gyrase subunit A"/>
    <property type="match status" value="1"/>
</dbReference>
<dbReference type="PANTHER" id="PTHR43493:SF5">
    <property type="entry name" value="DNA GYRASE SUBUNIT A, CHLOROPLASTIC_MITOCHONDRIAL"/>
    <property type="match status" value="1"/>
</dbReference>
<evidence type="ECO:0000256" key="2">
    <source>
        <dbReference type="ARBA" id="ARBA00008263"/>
    </source>
</evidence>
<reference evidence="11 12" key="1">
    <citation type="journal article" date="2021" name="Microb. Ecol.">
        <title>Candidatus Mesenet longicola: Novel Endosymbionts of Brontispa longissima that Induce Cytoplasmic Incompatibility.</title>
        <authorList>
            <person name="Takano S."/>
            <person name="Gotoh Y."/>
            <person name="Hayashi T."/>
        </authorList>
    </citation>
    <scope>NUCLEOTIDE SEQUENCE [LARGE SCALE GENOMIC DNA]</scope>
    <source>
        <strain evidence="11">L5</strain>
    </source>
</reference>
<keyword evidence="8" id="KW-0963">Cytoplasm</keyword>
<keyword evidence="7 8" id="KW-0413">Isomerase</keyword>
<dbReference type="InterPro" id="IPR005743">
    <property type="entry name" value="GyrA"/>
</dbReference>
<dbReference type="SMART" id="SM00434">
    <property type="entry name" value="TOP4c"/>
    <property type="match status" value="1"/>
</dbReference>
<comment type="subunit">
    <text evidence="8">Heterotetramer, composed of two GyrA and two GyrB chains. In the heterotetramer, GyrA contains the active site tyrosine that forms a transient covalent intermediate with DNA, while GyrB binds cofactors and catalyzes ATP hydrolysis.</text>
</comment>
<dbReference type="Gene3D" id="2.120.10.90">
    <property type="entry name" value="DNA gyrase/topoisomerase IV, subunit A, C-terminal"/>
    <property type="match status" value="1"/>
</dbReference>
<evidence type="ECO:0000256" key="1">
    <source>
        <dbReference type="ARBA" id="ARBA00000185"/>
    </source>
</evidence>
<name>A0A8J3HU24_9RICK</name>
<dbReference type="Proteomes" id="UP000637906">
    <property type="component" value="Unassembled WGS sequence"/>
</dbReference>
<comment type="subcellular location">
    <subcellularLocation>
        <location evidence="8">Cytoplasm</location>
    </subcellularLocation>
</comment>
<dbReference type="InterPro" id="IPR006691">
    <property type="entry name" value="GyrA/parC_rep"/>
</dbReference>
<dbReference type="EMBL" id="BNGU01000005">
    <property type="protein sequence ID" value="GHM59242.1"/>
    <property type="molecule type" value="Genomic_DNA"/>
</dbReference>
<feature type="active site" description="O-(5'-phospho-DNA)-tyrosine intermediate" evidence="8 9">
    <location>
        <position position="119"/>
    </location>
</feature>
<dbReference type="CDD" id="cd00187">
    <property type="entry name" value="TOP4c"/>
    <property type="match status" value="1"/>
</dbReference>
<evidence type="ECO:0000259" key="10">
    <source>
        <dbReference type="PROSITE" id="PS52040"/>
    </source>
</evidence>
<evidence type="ECO:0000256" key="7">
    <source>
        <dbReference type="ARBA" id="ARBA00023235"/>
    </source>
</evidence>
<dbReference type="GO" id="GO:0006265">
    <property type="term" value="P:DNA topological change"/>
    <property type="evidence" value="ECO:0007669"/>
    <property type="project" value="UniProtKB-UniRule"/>
</dbReference>
<comment type="caution">
    <text evidence="11">The sequence shown here is derived from an EMBL/GenBank/DDBJ whole genome shotgun (WGS) entry which is preliminary data.</text>
</comment>
<evidence type="ECO:0000256" key="8">
    <source>
        <dbReference type="HAMAP-Rule" id="MF_01897"/>
    </source>
</evidence>
<feature type="domain" description="Topo IIA-type catalytic" evidence="10">
    <location>
        <begin position="31"/>
        <end position="521"/>
    </location>
</feature>
<protein>
    <recommendedName>
        <fullName evidence="8">DNA gyrase subunit A</fullName>
        <ecNumber evidence="8">5.6.2.2</ecNumber>
    </recommendedName>
</protein>
<dbReference type="PANTHER" id="PTHR43493">
    <property type="entry name" value="DNA GYRASE/TOPOISOMERASE SUBUNIT A"/>
    <property type="match status" value="1"/>
</dbReference>
<sequence>MADNIITISIEKELEESYLSYAMSVIMGRALPDIRDGLKPVHRRILYAMHKAGFDYGKPYRKSARIVGDVMGKYHPHGDAAIYDAMARMAQDFSILHPLVDGQGNWGSIDDDPPAAMRYTEARFQKITHYLVNDINEDTVDFRPNYDGNESEPVVLPAEFPNLLVNGTEGIAVGIATNIPTHNLGEVIDACLLYIDNSEITVENILAVMPGPDFPTGGVILGKTAIRSAFTTGRGIITVQGKTHIEDLPQEKQAIVIDEIPYQVNKAKLVTKIVELVKEKKVEDIVDIRDESDKSGIRVVIELKRNASTEFILNQIFVLTDLRSRFSINMNVLHGNAPIQASIKEMIAAFIEFRKEVLIRRTKFRLKKTREKAHIFIGLYVAVLNIDEVISIIRGAKDPAEACKQLLEKKWNTSAEIREMIKLITDSDPFQKDSYYQLTEAQAKAILDMKLQRLTGLEKEKLEHELKLMLDLIKEYIDFLGSEEKLMEAIKLNLQEIKTKFAQPRRTVIEEGNVEYEAEDLIPQEDMVVTVTMNGYIKRVKLSHYRTQRRGGKGKLGQAVKEEDVTTKLFVVNTHTSVLFFSNIGRVYKLKVYKLPLAEPTARGRSLVNIFPLSEGETITNVMPLPQENDNQNLNIIFATAYGNIRRNALADFEYVQSNGKTAILLSEGDKLISVEVCKEGDHVFLSTKTGKSIRFPASGVRQFKSRTSDGVRAIKLQQGDSVISMSVLNGYAEVSDMKDSNGMDSDIEDTNNSIIGSDVEDDIQDISDEVGMTSEIRNIYLKVPLTKRIEAAKNMEASGSTKKLIDELGLKQETFVNMAINEQLILSVTENGFGKRTSAYEYRVTRRGGVGITNILTTKRNGKVIASFSVEYTDNIMLITDQGKLIRIEVNDIRVAGRSTQGVILFKTEPNEKVVSVAKVVDAESPVVEDLEVITDAI</sequence>
<keyword evidence="3 8" id="KW-0547">Nucleotide-binding</keyword>
<proteinExistence type="inferred from homology"/>
<dbReference type="GO" id="GO:0003677">
    <property type="term" value="F:DNA binding"/>
    <property type="evidence" value="ECO:0007669"/>
    <property type="project" value="UniProtKB-UniRule"/>
</dbReference>
<dbReference type="GO" id="GO:0009330">
    <property type="term" value="C:DNA topoisomerase type II (double strand cut, ATP-hydrolyzing) complex"/>
    <property type="evidence" value="ECO:0007669"/>
    <property type="project" value="TreeGrafter"/>
</dbReference>
<feature type="short sequence motif" description="GyrA-box" evidence="8">
    <location>
        <begin position="548"/>
        <end position="554"/>
    </location>
</feature>
<evidence type="ECO:0000256" key="4">
    <source>
        <dbReference type="ARBA" id="ARBA00022840"/>
    </source>
</evidence>
<dbReference type="InterPro" id="IPR002205">
    <property type="entry name" value="Topo_IIA_dom_A"/>
</dbReference>
<comment type="catalytic activity">
    <reaction evidence="1 8 9">
        <text>ATP-dependent breakage, passage and rejoining of double-stranded DNA.</text>
        <dbReference type="EC" id="5.6.2.2"/>
    </reaction>
</comment>
<dbReference type="GO" id="GO:0034335">
    <property type="term" value="F:DNA negative supercoiling activity"/>
    <property type="evidence" value="ECO:0007669"/>
    <property type="project" value="UniProtKB-ARBA"/>
</dbReference>
<dbReference type="FunFam" id="3.30.1360.40:FF:000002">
    <property type="entry name" value="DNA gyrase subunit A"/>
    <property type="match status" value="1"/>
</dbReference>
<evidence type="ECO:0000313" key="12">
    <source>
        <dbReference type="Proteomes" id="UP000637906"/>
    </source>
</evidence>
<dbReference type="SUPFAM" id="SSF56719">
    <property type="entry name" value="Type II DNA topoisomerase"/>
    <property type="match status" value="1"/>
</dbReference>
<dbReference type="HAMAP" id="MF_01897">
    <property type="entry name" value="GyrA"/>
    <property type="match status" value="1"/>
</dbReference>
<dbReference type="Pfam" id="PF03989">
    <property type="entry name" value="DNA_gyraseA_C"/>
    <property type="match status" value="6"/>
</dbReference>
<evidence type="ECO:0000256" key="6">
    <source>
        <dbReference type="ARBA" id="ARBA00023125"/>
    </source>
</evidence>
<dbReference type="GO" id="GO:0005524">
    <property type="term" value="F:ATP binding"/>
    <property type="evidence" value="ECO:0007669"/>
    <property type="project" value="UniProtKB-UniRule"/>
</dbReference>
<dbReference type="Pfam" id="PF00521">
    <property type="entry name" value="DNA_topoisoIV"/>
    <property type="match status" value="1"/>
</dbReference>
<evidence type="ECO:0000256" key="9">
    <source>
        <dbReference type="PROSITE-ProRule" id="PRU01384"/>
    </source>
</evidence>
<dbReference type="GO" id="GO:0005694">
    <property type="term" value="C:chromosome"/>
    <property type="evidence" value="ECO:0007669"/>
    <property type="project" value="InterPro"/>
</dbReference>
<evidence type="ECO:0000256" key="5">
    <source>
        <dbReference type="ARBA" id="ARBA00023029"/>
    </source>
</evidence>
<dbReference type="Gene3D" id="3.30.1360.40">
    <property type="match status" value="1"/>
</dbReference>
<keyword evidence="6 8" id="KW-0238">DNA-binding</keyword>
<dbReference type="AlphaFoldDB" id="A0A8J3HU24"/>
<dbReference type="PROSITE" id="PS52040">
    <property type="entry name" value="TOPO_IIA"/>
    <property type="match status" value="1"/>
</dbReference>
<dbReference type="SUPFAM" id="SSF101904">
    <property type="entry name" value="GyrA/ParC C-terminal domain-like"/>
    <property type="match status" value="1"/>
</dbReference>
<keyword evidence="12" id="KW-1185">Reference proteome</keyword>
<dbReference type="FunFam" id="1.10.268.10:FF:000001">
    <property type="entry name" value="DNA gyrase subunit A"/>
    <property type="match status" value="1"/>
</dbReference>
<dbReference type="GO" id="GO:0005737">
    <property type="term" value="C:cytoplasm"/>
    <property type="evidence" value="ECO:0007669"/>
    <property type="project" value="UniProtKB-SubCell"/>
</dbReference>
<comment type="function">
    <text evidence="8">A type II topoisomerase that negatively supercoils closed circular double-stranded (ds) DNA in an ATP-dependent manner to modulate DNA topology and maintain chromosomes in an underwound state. Negative supercoiling favors strand separation, and DNA replication, transcription, recombination and repair, all of which involve strand separation. Also able to catalyze the interconversion of other topological isomers of dsDNA rings, including catenanes and knotted rings. Type II topoisomerases break and join 2 DNA strands simultaneously in an ATP-dependent manner.</text>
</comment>
<dbReference type="NCBIfam" id="TIGR01063">
    <property type="entry name" value="gyrA"/>
    <property type="match status" value="1"/>
</dbReference>
<dbReference type="NCBIfam" id="NF004044">
    <property type="entry name" value="PRK05561.1"/>
    <property type="match status" value="1"/>
</dbReference>
<comment type="miscellaneous">
    <text evidence="8">Few gyrases are as efficient as E.coli at forming negative supercoils. Not all organisms have 2 type II topoisomerases; in organisms with a single type II topoisomerase this enzyme also has to decatenate newly replicated chromosomes.</text>
</comment>
<dbReference type="Gene3D" id="3.90.199.10">
    <property type="entry name" value="Topoisomerase II, domain 5"/>
    <property type="match status" value="1"/>
</dbReference>
<dbReference type="InterPro" id="IPR035516">
    <property type="entry name" value="Gyrase/topoIV_suA_C"/>
</dbReference>
<evidence type="ECO:0000256" key="3">
    <source>
        <dbReference type="ARBA" id="ARBA00022741"/>
    </source>
</evidence>
<dbReference type="InterPro" id="IPR013757">
    <property type="entry name" value="Topo_IIA_A_a_sf"/>
</dbReference>
<dbReference type="Gene3D" id="1.10.268.10">
    <property type="entry name" value="Topoisomerase, domain 3"/>
    <property type="match status" value="1"/>
</dbReference>
<dbReference type="InterPro" id="IPR013758">
    <property type="entry name" value="Topo_IIA_A/C_ab"/>
</dbReference>
<dbReference type="EC" id="5.6.2.2" evidence="8"/>
<evidence type="ECO:0000313" key="11">
    <source>
        <dbReference type="EMBL" id="GHM59242.1"/>
    </source>
</evidence>
<accession>A0A8J3HU24</accession>
<dbReference type="InterPro" id="IPR050220">
    <property type="entry name" value="Type_II_DNA_Topoisomerases"/>
</dbReference>
<organism evidence="11 12">
    <name type="scientific">Candidatus Mesenet longicola</name>
    <dbReference type="NCBI Taxonomy" id="1892558"/>
    <lineage>
        <taxon>Bacteria</taxon>
        <taxon>Pseudomonadati</taxon>
        <taxon>Pseudomonadota</taxon>
        <taxon>Alphaproteobacteria</taxon>
        <taxon>Rickettsiales</taxon>
        <taxon>Anaplasmataceae</taxon>
        <taxon>Candidatus Mesenet</taxon>
    </lineage>
</organism>
<comment type="similarity">
    <text evidence="2 8">Belongs to the type II topoisomerase GyrA/ParC subunit family.</text>
</comment>